<feature type="domain" description="HMG box" evidence="13">
    <location>
        <begin position="32"/>
        <end position="103"/>
    </location>
</feature>
<reference evidence="14" key="1">
    <citation type="submission" date="2021-02" db="EMBL/GenBank/DDBJ databases">
        <authorList>
            <person name="Nowell W R."/>
        </authorList>
    </citation>
    <scope>NUCLEOTIDE SEQUENCE</scope>
</reference>
<comment type="subcellular location">
    <subcellularLocation>
        <location evidence="1">Nucleus speckle</location>
    </subcellularLocation>
</comment>
<dbReference type="GO" id="GO:0007548">
    <property type="term" value="P:sex differentiation"/>
    <property type="evidence" value="ECO:0007669"/>
    <property type="project" value="UniProtKB-KW"/>
</dbReference>
<dbReference type="Pfam" id="PF00505">
    <property type="entry name" value="HMG_box"/>
    <property type="match status" value="1"/>
</dbReference>
<comment type="caution">
    <text evidence="14">The sequence shown here is derived from an EMBL/GenBank/DDBJ whole genome shotgun (WGS) entry which is preliminary data.</text>
</comment>
<dbReference type="GO" id="GO:0001228">
    <property type="term" value="F:DNA-binding transcription activator activity, RNA polymerase II-specific"/>
    <property type="evidence" value="ECO:0007669"/>
    <property type="project" value="TreeGrafter"/>
</dbReference>
<evidence type="ECO:0000256" key="9">
    <source>
        <dbReference type="ARBA" id="ARBA00023163"/>
    </source>
</evidence>
<keyword evidence="9" id="KW-0804">Transcription</keyword>
<dbReference type="PANTHER" id="PTHR10270">
    <property type="entry name" value="SOX TRANSCRIPTION FACTOR"/>
    <property type="match status" value="1"/>
</dbReference>
<gene>
    <name evidence="14" type="ORF">OVA965_LOCUS5120</name>
    <name evidence="15" type="ORF">TMI583_LOCUS5118</name>
</gene>
<comment type="similarity">
    <text evidence="2">Belongs to the SRY family.</text>
</comment>
<dbReference type="PANTHER" id="PTHR10270:SF161">
    <property type="entry name" value="SEX-DETERMINING REGION Y PROTEIN"/>
    <property type="match status" value="1"/>
</dbReference>
<keyword evidence="5" id="KW-0112">Calmodulin-binding</keyword>
<evidence type="ECO:0000256" key="5">
    <source>
        <dbReference type="ARBA" id="ARBA00022860"/>
    </source>
</evidence>
<evidence type="ECO:0000256" key="2">
    <source>
        <dbReference type="ARBA" id="ARBA00005998"/>
    </source>
</evidence>
<dbReference type="GO" id="GO:0000978">
    <property type="term" value="F:RNA polymerase II cis-regulatory region sequence-specific DNA binding"/>
    <property type="evidence" value="ECO:0007669"/>
    <property type="project" value="TreeGrafter"/>
</dbReference>
<dbReference type="Proteomes" id="UP000682733">
    <property type="component" value="Unassembled WGS sequence"/>
</dbReference>
<dbReference type="SMART" id="SM00398">
    <property type="entry name" value="HMG"/>
    <property type="match status" value="1"/>
</dbReference>
<keyword evidence="7 12" id="KW-0238">DNA-binding</keyword>
<dbReference type="InterPro" id="IPR050140">
    <property type="entry name" value="SRY-related_HMG-box_TF-like"/>
</dbReference>
<evidence type="ECO:0000256" key="11">
    <source>
        <dbReference type="ARBA" id="ARBA00045821"/>
    </source>
</evidence>
<proteinExistence type="inferred from homology"/>
<dbReference type="AlphaFoldDB" id="A0A8S2D4G4"/>
<dbReference type="InterPro" id="IPR036910">
    <property type="entry name" value="HMG_box_dom_sf"/>
</dbReference>
<dbReference type="GO" id="GO:0030154">
    <property type="term" value="P:cell differentiation"/>
    <property type="evidence" value="ECO:0007669"/>
    <property type="project" value="UniProtKB-KW"/>
</dbReference>
<keyword evidence="8" id="KW-0010">Activator</keyword>
<evidence type="ECO:0000313" key="15">
    <source>
        <dbReference type="EMBL" id="CAF3594279.1"/>
    </source>
</evidence>
<evidence type="ECO:0000256" key="1">
    <source>
        <dbReference type="ARBA" id="ARBA00004324"/>
    </source>
</evidence>
<comment type="function">
    <text evidence="11">Transcriptional regulator that controls a genetic switch in male development. It is necessary and sufficient for initiating male sex determination by directing the development of supporting cell precursors (pre-Sertoli cells) as Sertoli rather than granulosa cells. Involved in different aspects of gene regulation including promoter activation or repression. Binds to the DNA consensus sequence 5'-[AT]AACAA[AT]-3'. SRY HMG box recognizes DNA by partial intercalation in the minor groove and promotes DNA bending. Also involved in pre-mRNA splicing. In male adult brain involved in the maintenance of motor functions of dopaminergic neurons.</text>
</comment>
<keyword evidence="6" id="KW-0726">Sexual differentiation</keyword>
<evidence type="ECO:0000256" key="10">
    <source>
        <dbReference type="ARBA" id="ARBA00032498"/>
    </source>
</evidence>
<accession>A0A8S2D4G4</accession>
<dbReference type="EMBL" id="CAJNOK010001408">
    <property type="protein sequence ID" value="CAF0810462.1"/>
    <property type="molecule type" value="Genomic_DNA"/>
</dbReference>
<evidence type="ECO:0000256" key="6">
    <source>
        <dbReference type="ARBA" id="ARBA00022928"/>
    </source>
</evidence>
<feature type="DNA-binding region" description="HMG box" evidence="12">
    <location>
        <begin position="32"/>
        <end position="103"/>
    </location>
</feature>
<dbReference type="EMBL" id="CAJOBA010001408">
    <property type="protein sequence ID" value="CAF3594279.1"/>
    <property type="molecule type" value="Genomic_DNA"/>
</dbReference>
<evidence type="ECO:0000313" key="14">
    <source>
        <dbReference type="EMBL" id="CAF0810462.1"/>
    </source>
</evidence>
<sequence>MLITLRRLNESMNNILLAPESPSSDPAQSDRVKRPMNAFLVWSKYVRKEHSQKLIYNQTIDHAQLSKELGSKWKTMPKEEKQPFYDIAEHLRAQHKLDYPNYRYQPKRIKKCARTHPYDAEQSSVLLPPVQTQPPSHPYFQVYPVSLQDYSSPELSTLEQRLKDSLQSINQSIIPYIQNYPIIIAPNLEASISTPSAQKIVLHRPSSPRLTRIQIIRNQDRLVQQQQQSQNCVGIDQTYNLYGNELVPISPVDNSNFVYNESSIQLSPPVSNYPPTPCSTGQFSPYVEQKPDFLTSNNNIYDNLANVLDWPPMAGTEITPTWLSNDDYSYNTPLSGQEDQEDYLSFLNL</sequence>
<dbReference type="Proteomes" id="UP000677228">
    <property type="component" value="Unassembled WGS sequence"/>
</dbReference>
<evidence type="ECO:0000313" key="16">
    <source>
        <dbReference type="Proteomes" id="UP000677228"/>
    </source>
</evidence>
<keyword evidence="12" id="KW-0539">Nucleus</keyword>
<name>A0A8S2D4G4_9BILA</name>
<evidence type="ECO:0000256" key="3">
    <source>
        <dbReference type="ARBA" id="ARBA00019052"/>
    </source>
</evidence>
<evidence type="ECO:0000256" key="4">
    <source>
        <dbReference type="ARBA" id="ARBA00022782"/>
    </source>
</evidence>
<dbReference type="CDD" id="cd22004">
    <property type="entry name" value="HMG-box_SOX"/>
    <property type="match status" value="1"/>
</dbReference>
<evidence type="ECO:0000259" key="13">
    <source>
        <dbReference type="PROSITE" id="PS50118"/>
    </source>
</evidence>
<dbReference type="InterPro" id="IPR009071">
    <property type="entry name" value="HMG_box_dom"/>
</dbReference>
<dbReference type="SUPFAM" id="SSF47095">
    <property type="entry name" value="HMG-box"/>
    <property type="match status" value="1"/>
</dbReference>
<dbReference type="GO" id="GO:0005516">
    <property type="term" value="F:calmodulin binding"/>
    <property type="evidence" value="ECO:0007669"/>
    <property type="project" value="UniProtKB-KW"/>
</dbReference>
<evidence type="ECO:0000256" key="12">
    <source>
        <dbReference type="PROSITE-ProRule" id="PRU00267"/>
    </source>
</evidence>
<keyword evidence="4" id="KW-0221">Differentiation</keyword>
<evidence type="ECO:0000256" key="8">
    <source>
        <dbReference type="ARBA" id="ARBA00023159"/>
    </source>
</evidence>
<dbReference type="Gene3D" id="1.10.30.10">
    <property type="entry name" value="High mobility group box domain"/>
    <property type="match status" value="1"/>
</dbReference>
<protein>
    <recommendedName>
        <fullName evidence="3">Sex-determining region Y protein</fullName>
    </recommendedName>
    <alternativeName>
        <fullName evidence="10">Testis-determining factor</fullName>
    </alternativeName>
</protein>
<dbReference type="PROSITE" id="PS50118">
    <property type="entry name" value="HMG_BOX_2"/>
    <property type="match status" value="1"/>
</dbReference>
<organism evidence="14 16">
    <name type="scientific">Didymodactylos carnosus</name>
    <dbReference type="NCBI Taxonomy" id="1234261"/>
    <lineage>
        <taxon>Eukaryota</taxon>
        <taxon>Metazoa</taxon>
        <taxon>Spiralia</taxon>
        <taxon>Gnathifera</taxon>
        <taxon>Rotifera</taxon>
        <taxon>Eurotatoria</taxon>
        <taxon>Bdelloidea</taxon>
        <taxon>Philodinida</taxon>
        <taxon>Philodinidae</taxon>
        <taxon>Didymodactylos</taxon>
    </lineage>
</organism>
<evidence type="ECO:0000256" key="7">
    <source>
        <dbReference type="ARBA" id="ARBA00023125"/>
    </source>
</evidence>
<dbReference type="GO" id="GO:0016607">
    <property type="term" value="C:nuclear speck"/>
    <property type="evidence" value="ECO:0007669"/>
    <property type="project" value="UniProtKB-SubCell"/>
</dbReference>